<dbReference type="InterPro" id="IPR005717">
    <property type="entry name" value="Ribosomal_uS7_bac/org-type"/>
</dbReference>
<feature type="domain" description="Small ribosomal subunit protein uS7" evidence="8">
    <location>
        <begin position="10"/>
        <end position="156"/>
    </location>
</feature>
<dbReference type="GO" id="GO:0003735">
    <property type="term" value="F:structural constituent of ribosome"/>
    <property type="evidence" value="ECO:0007669"/>
    <property type="project" value="InterPro"/>
</dbReference>
<geneLocation type="chloroplast" evidence="9"/>
<dbReference type="GO" id="GO:0009507">
    <property type="term" value="C:chloroplast"/>
    <property type="evidence" value="ECO:0007669"/>
    <property type="project" value="UniProtKB-SubCell"/>
</dbReference>
<protein>
    <recommendedName>
        <fullName evidence="6 7">Small ribosomal subunit protein uS7c</fullName>
    </recommendedName>
</protein>
<evidence type="ECO:0000256" key="4">
    <source>
        <dbReference type="ARBA" id="ARBA00022980"/>
    </source>
</evidence>
<proteinExistence type="inferred from homology"/>
<dbReference type="NCBIfam" id="TIGR01029">
    <property type="entry name" value="rpsG_bact"/>
    <property type="match status" value="1"/>
</dbReference>
<dbReference type="InterPro" id="IPR000235">
    <property type="entry name" value="Ribosomal_uS7"/>
</dbReference>
<keyword evidence="9" id="KW-0934">Plastid</keyword>
<dbReference type="GeneID" id="26378210"/>
<dbReference type="SUPFAM" id="SSF47973">
    <property type="entry name" value="Ribosomal protein S7"/>
    <property type="match status" value="1"/>
</dbReference>
<gene>
    <name evidence="7 9" type="primary">rps7</name>
</gene>
<evidence type="ECO:0000256" key="7">
    <source>
        <dbReference type="HAMAP-Rule" id="MF_00480"/>
    </source>
</evidence>
<dbReference type="InterPro" id="IPR036823">
    <property type="entry name" value="Ribosomal_uS7_dom_sf"/>
</dbReference>
<dbReference type="GO" id="GO:0015935">
    <property type="term" value="C:small ribosomal subunit"/>
    <property type="evidence" value="ECO:0007669"/>
    <property type="project" value="InterPro"/>
</dbReference>
<dbReference type="Pfam" id="PF00177">
    <property type="entry name" value="Ribosomal_S7"/>
    <property type="match status" value="1"/>
</dbReference>
<dbReference type="AlphaFoldDB" id="A0A0S2LMY3"/>
<accession>A0A0S2LMY3</accession>
<comment type="similarity">
    <text evidence="1 7">Belongs to the universal ribosomal protein uS7 family.</text>
</comment>
<keyword evidence="5 7" id="KW-0687">Ribonucleoprotein</keyword>
<comment type="function">
    <text evidence="7">One of the primary rRNA binding proteins, it binds directly to 16S rRNA where it nucleates assembly of the head domain of the 30S subunit.</text>
</comment>
<sequence length="175" mass="19800">MIIFYFSIMARRPIKKRTLLPDPIYNSISVHMLVNRVMKEGKKALAYKIVYETLKQLGDAKQQNPVEIFEMALKNVMPEVEVKPKRRAGAVQMVPKVLTSTERGQAMALSWVLDACRKKSSQSMVTRLKSEILDAYDNKGAAIKKKEELHKMAASNAMYAKRPQFILNLLSGQGA</sequence>
<dbReference type="PIRSF" id="PIRSF002122">
    <property type="entry name" value="RPS7p_RPS7a_RPS5e_RPS7o"/>
    <property type="match status" value="1"/>
</dbReference>
<evidence type="ECO:0000259" key="8">
    <source>
        <dbReference type="Pfam" id="PF00177"/>
    </source>
</evidence>
<dbReference type="GO" id="GO:0006412">
    <property type="term" value="P:translation"/>
    <property type="evidence" value="ECO:0007669"/>
    <property type="project" value="UniProtKB-UniRule"/>
</dbReference>
<dbReference type="EMBL" id="KT625411">
    <property type="protein sequence ID" value="ALO62750.1"/>
    <property type="molecule type" value="Genomic_DNA"/>
</dbReference>
<comment type="subcellular location">
    <subcellularLocation>
        <location evidence="7">Plastid</location>
        <location evidence="7">Chloroplast</location>
    </subcellularLocation>
</comment>
<dbReference type="PANTHER" id="PTHR11205">
    <property type="entry name" value="RIBOSOMAL PROTEIN S7"/>
    <property type="match status" value="1"/>
</dbReference>
<comment type="subunit">
    <text evidence="7">Part of the 30S ribosomal subunit.</text>
</comment>
<evidence type="ECO:0000313" key="9">
    <source>
        <dbReference type="EMBL" id="ALO62750.1"/>
    </source>
</evidence>
<evidence type="ECO:0000256" key="2">
    <source>
        <dbReference type="ARBA" id="ARBA00022730"/>
    </source>
</evidence>
<evidence type="ECO:0000256" key="5">
    <source>
        <dbReference type="ARBA" id="ARBA00023274"/>
    </source>
</evidence>
<organism evidence="9">
    <name type="scientific">Mychonastes jurisii</name>
    <name type="common">Chlorophycean green alga</name>
    <name type="synonym">Pseudodictyosphaerium jurisii</name>
    <dbReference type="NCBI Taxonomy" id="797708"/>
    <lineage>
        <taxon>Eukaryota</taxon>
        <taxon>Viridiplantae</taxon>
        <taxon>Chlorophyta</taxon>
        <taxon>core chlorophytes</taxon>
        <taxon>Chlorophyceae</taxon>
        <taxon>CS clade</taxon>
        <taxon>Sphaeropleales</taxon>
        <taxon>Mychonastaceae</taxon>
        <taxon>Mychonastes</taxon>
    </lineage>
</organism>
<dbReference type="CDD" id="cd14871">
    <property type="entry name" value="uS7_Chloroplast"/>
    <property type="match status" value="1"/>
</dbReference>
<keyword evidence="9" id="KW-0150">Chloroplast</keyword>
<keyword evidence="4 7" id="KW-0689">Ribosomal protein</keyword>
<keyword evidence="2 7" id="KW-0699">rRNA-binding</keyword>
<evidence type="ECO:0000256" key="3">
    <source>
        <dbReference type="ARBA" id="ARBA00022884"/>
    </source>
</evidence>
<name>A0A0S2LMY3_MYCJU</name>
<keyword evidence="3 7" id="KW-0694">RNA-binding</keyword>
<evidence type="ECO:0000256" key="6">
    <source>
        <dbReference type="ARBA" id="ARBA00035151"/>
    </source>
</evidence>
<dbReference type="RefSeq" id="YP_009184619.1">
    <property type="nucleotide sequence ID" value="NC_028579.1"/>
</dbReference>
<dbReference type="Gene3D" id="1.10.455.10">
    <property type="entry name" value="Ribosomal protein S7 domain"/>
    <property type="match status" value="1"/>
</dbReference>
<dbReference type="GO" id="GO:0019843">
    <property type="term" value="F:rRNA binding"/>
    <property type="evidence" value="ECO:0007669"/>
    <property type="project" value="UniProtKB-UniRule"/>
</dbReference>
<reference evidence="9" key="1">
    <citation type="journal article" date="2015" name="BMC Evol. Biol.">
        <title>Chloroplast phylogenomic analysis of chlorophyte green algae identifies a novel lineage sister to the Sphaeropleales (Chlorophyceae).</title>
        <authorList>
            <person name="Lemieux C."/>
            <person name="Vincent A.T."/>
            <person name="Labarre A."/>
            <person name="Otis C."/>
            <person name="Turmel M."/>
        </authorList>
    </citation>
    <scope>NUCLEOTIDE SEQUENCE</scope>
</reference>
<evidence type="ECO:0000256" key="1">
    <source>
        <dbReference type="ARBA" id="ARBA00007151"/>
    </source>
</evidence>
<dbReference type="InterPro" id="IPR023798">
    <property type="entry name" value="Ribosomal_uS7_dom"/>
</dbReference>
<dbReference type="HAMAP" id="MF_00480_B">
    <property type="entry name" value="Ribosomal_uS7_B"/>
    <property type="match status" value="1"/>
</dbReference>